<protein>
    <submittedName>
        <fullName evidence="2">EAL domain, c-di-GMP-specific phosphodiesterase class I (Or its enzymatically inactive variant)</fullName>
    </submittedName>
</protein>
<dbReference type="EMBL" id="FSRE01000003">
    <property type="protein sequence ID" value="SIO05079.1"/>
    <property type="molecule type" value="Genomic_DNA"/>
</dbReference>
<dbReference type="SMART" id="SM00052">
    <property type="entry name" value="EAL"/>
    <property type="match status" value="1"/>
</dbReference>
<evidence type="ECO:0000259" key="1">
    <source>
        <dbReference type="PROSITE" id="PS50883"/>
    </source>
</evidence>
<proteinExistence type="predicted"/>
<dbReference type="Gene3D" id="3.20.20.450">
    <property type="entry name" value="EAL domain"/>
    <property type="match status" value="1"/>
</dbReference>
<evidence type="ECO:0000313" key="3">
    <source>
        <dbReference type="Proteomes" id="UP000198461"/>
    </source>
</evidence>
<dbReference type="STRING" id="364032.SAMN05443662_1279"/>
<dbReference type="InterPro" id="IPR001633">
    <property type="entry name" value="EAL_dom"/>
</dbReference>
<gene>
    <name evidence="2" type="ORF">SAMN05443662_1279</name>
</gene>
<dbReference type="PANTHER" id="PTHR33121:SF76">
    <property type="entry name" value="SIGNALING PROTEIN"/>
    <property type="match status" value="1"/>
</dbReference>
<evidence type="ECO:0000313" key="2">
    <source>
        <dbReference type="EMBL" id="SIO05079.1"/>
    </source>
</evidence>
<organism evidence="2 3">
    <name type="scientific">Sulfurivirga caldicuralii</name>
    <dbReference type="NCBI Taxonomy" id="364032"/>
    <lineage>
        <taxon>Bacteria</taxon>
        <taxon>Pseudomonadati</taxon>
        <taxon>Pseudomonadota</taxon>
        <taxon>Gammaproteobacteria</taxon>
        <taxon>Thiotrichales</taxon>
        <taxon>Piscirickettsiaceae</taxon>
        <taxon>Sulfurivirga</taxon>
    </lineage>
</organism>
<accession>A0A1N6GBZ8</accession>
<keyword evidence="3" id="KW-1185">Reference proteome</keyword>
<sequence length="658" mass="74567">MLLAEEIIDALMEELAQFRQQHPLSAELQALYDKAPVDRMVRTFLRTFLNPQETLDVASALAEEAIANDLPYALLMGDINALKAALFRYERTHQQDTDLIALFDRIDTAFETTKNAIAWHYLAHLSQNGDVFPKNSRLADRVLIQRYQAWYQQLIHALNTKAVADFEQLAPLSDAFETALSYPESLMVCTDPQSTREIRNLHGNVLRLAALIGQKLLQQAYEQAYLLFEDVKVNVKQLVALLITLYFNYETNRFSQFVKFLESAPTLSDHCYLTIVRHDWLQQLAAAQGEEARDAHLSREEQRVAQLVARHPQHLCYAHGLDNAFYLLSLDLDGEALQQILQAYVEASNEASPPTCIAVQLNALPAVDRLVLKRLLSHPQTFKAATLIARLDSEAALKALLNRIEEDLFKESTLRHFLSNGQVTLCLQPLVNLKTQERTAFEILARVPSEEGLISAELLLPRIHKLGLSAAFDEKVIRQIAEEAEELKKLAQIFFINVLPDSLEDETFLTALHHLTHRVLNDRLVILEINEKDAAANPRHLIELHKRHGFLFAIDDFGAGYASLSTVVDLVDTEAVRFVKISAELTQRMETHPKAERLYRLLVEIAHILELRSISEGVEKQVQLEIVQKAGSDMGQGFLLGLPESIETWVLRQHLKIA</sequence>
<dbReference type="InterPro" id="IPR050706">
    <property type="entry name" value="Cyclic-di-GMP_PDE-like"/>
</dbReference>
<dbReference type="Pfam" id="PF00563">
    <property type="entry name" value="EAL"/>
    <property type="match status" value="1"/>
</dbReference>
<dbReference type="CDD" id="cd01948">
    <property type="entry name" value="EAL"/>
    <property type="match status" value="1"/>
</dbReference>
<feature type="domain" description="EAL" evidence="1">
    <location>
        <begin position="407"/>
        <end position="657"/>
    </location>
</feature>
<name>A0A1N6GBZ8_9GAMM</name>
<dbReference type="PROSITE" id="PS50883">
    <property type="entry name" value="EAL"/>
    <property type="match status" value="1"/>
</dbReference>
<dbReference type="AlphaFoldDB" id="A0A1N6GBZ8"/>
<dbReference type="RefSeq" id="WP_074201563.1">
    <property type="nucleotide sequence ID" value="NZ_FSRE01000003.1"/>
</dbReference>
<dbReference type="GO" id="GO:0071111">
    <property type="term" value="F:cyclic-guanylate-specific phosphodiesterase activity"/>
    <property type="evidence" value="ECO:0007669"/>
    <property type="project" value="InterPro"/>
</dbReference>
<dbReference type="OrthoDB" id="9813913at2"/>
<dbReference type="SUPFAM" id="SSF141868">
    <property type="entry name" value="EAL domain-like"/>
    <property type="match status" value="1"/>
</dbReference>
<reference evidence="2 3" key="1">
    <citation type="submission" date="2016-11" db="EMBL/GenBank/DDBJ databases">
        <authorList>
            <person name="Jaros S."/>
            <person name="Januszkiewicz K."/>
            <person name="Wedrychowicz H."/>
        </authorList>
    </citation>
    <scope>NUCLEOTIDE SEQUENCE [LARGE SCALE GENOMIC DNA]</scope>
    <source>
        <strain evidence="2 3">DSM 17737</strain>
    </source>
</reference>
<dbReference type="PANTHER" id="PTHR33121">
    <property type="entry name" value="CYCLIC DI-GMP PHOSPHODIESTERASE PDEF"/>
    <property type="match status" value="1"/>
</dbReference>
<dbReference type="InterPro" id="IPR035919">
    <property type="entry name" value="EAL_sf"/>
</dbReference>
<dbReference type="Proteomes" id="UP000198461">
    <property type="component" value="Unassembled WGS sequence"/>
</dbReference>